<reference evidence="1 2" key="1">
    <citation type="journal article" date="2013" name="Mar. Genomics">
        <title>Expression of sulfatases in Rhodopirellula baltica and the diversity of sulfatases in the genus Rhodopirellula.</title>
        <authorList>
            <person name="Wegner C.E."/>
            <person name="Richter-Heitmann T."/>
            <person name="Klindworth A."/>
            <person name="Klockow C."/>
            <person name="Richter M."/>
            <person name="Achstetter T."/>
            <person name="Glockner F.O."/>
            <person name="Harder J."/>
        </authorList>
    </citation>
    <scope>NUCLEOTIDE SEQUENCE [LARGE SCALE GENOMIC DNA]</scope>
    <source>
        <strain evidence="1 2">SM41</strain>
    </source>
</reference>
<dbReference type="InterPro" id="IPR012675">
    <property type="entry name" value="Beta-grasp_dom_sf"/>
</dbReference>
<dbReference type="InterPro" id="IPR016155">
    <property type="entry name" value="Mopterin_synth/thiamin_S_b"/>
</dbReference>
<dbReference type="SUPFAM" id="SSF54285">
    <property type="entry name" value="MoaD/ThiS"/>
    <property type="match status" value="1"/>
</dbReference>
<dbReference type="InterPro" id="IPR003749">
    <property type="entry name" value="ThiS/MoaD-like"/>
</dbReference>
<name>M5UKU9_9BACT</name>
<dbReference type="OrthoDB" id="286618at2"/>
<evidence type="ECO:0000313" key="1">
    <source>
        <dbReference type="EMBL" id="EMI58486.1"/>
    </source>
</evidence>
<comment type="caution">
    <text evidence="1">The sequence shown here is derived from an EMBL/GenBank/DDBJ whole genome shotgun (WGS) entry which is preliminary data.</text>
</comment>
<organism evidence="1 2">
    <name type="scientific">Rhodopirellula sallentina SM41</name>
    <dbReference type="NCBI Taxonomy" id="1263870"/>
    <lineage>
        <taxon>Bacteria</taxon>
        <taxon>Pseudomonadati</taxon>
        <taxon>Planctomycetota</taxon>
        <taxon>Planctomycetia</taxon>
        <taxon>Pirellulales</taxon>
        <taxon>Pirellulaceae</taxon>
        <taxon>Rhodopirellula</taxon>
    </lineage>
</organism>
<keyword evidence="2" id="KW-1185">Reference proteome</keyword>
<accession>M5UKU9</accession>
<protein>
    <submittedName>
        <fullName evidence="1">Molybdopterin converting factor, subunit 1</fullName>
    </submittedName>
</protein>
<dbReference type="EMBL" id="ANOH01000003">
    <property type="protein sequence ID" value="EMI58486.1"/>
    <property type="molecule type" value="Genomic_DNA"/>
</dbReference>
<dbReference type="Pfam" id="PF02597">
    <property type="entry name" value="ThiS"/>
    <property type="match status" value="1"/>
</dbReference>
<sequence>MQPTPSDHPSVAGELRVLVFGPQAKTAGVDCLRLGTINFPIRADEVLSMIAEQYPEIAPTLGVSRVAINHEFAESGSVIKPSDEVALIGLISGG</sequence>
<dbReference type="CDD" id="cd00754">
    <property type="entry name" value="Ubl_MoaD"/>
    <property type="match status" value="1"/>
</dbReference>
<dbReference type="Gene3D" id="3.10.20.30">
    <property type="match status" value="1"/>
</dbReference>
<proteinExistence type="predicted"/>
<dbReference type="Proteomes" id="UP000011885">
    <property type="component" value="Unassembled WGS sequence"/>
</dbReference>
<dbReference type="PATRIC" id="fig|1263870.3.peg.18"/>
<dbReference type="AlphaFoldDB" id="M5UKU9"/>
<dbReference type="RefSeq" id="WP_008673018.1">
    <property type="nucleotide sequence ID" value="NZ_ANOH01000003.1"/>
</dbReference>
<gene>
    <name evidence="1" type="ORF">RSSM_00013</name>
</gene>
<evidence type="ECO:0000313" key="2">
    <source>
        <dbReference type="Proteomes" id="UP000011885"/>
    </source>
</evidence>